<dbReference type="Proteomes" id="UP000765509">
    <property type="component" value="Unassembled WGS sequence"/>
</dbReference>
<evidence type="ECO:0000313" key="1">
    <source>
        <dbReference type="EMBL" id="MBW0476707.1"/>
    </source>
</evidence>
<dbReference type="PANTHER" id="PTHR24559:SF444">
    <property type="entry name" value="REVERSE TRANSCRIPTASE DOMAIN-CONTAINING PROTEIN"/>
    <property type="match status" value="1"/>
</dbReference>
<protein>
    <recommendedName>
        <fullName evidence="3">Reverse transcriptase domain-containing protein</fullName>
    </recommendedName>
</protein>
<comment type="caution">
    <text evidence="1">The sequence shown here is derived from an EMBL/GenBank/DDBJ whole genome shotgun (WGS) entry which is preliminary data.</text>
</comment>
<dbReference type="PANTHER" id="PTHR24559">
    <property type="entry name" value="TRANSPOSON TY3-I GAG-POL POLYPROTEIN"/>
    <property type="match status" value="1"/>
</dbReference>
<dbReference type="InterPro" id="IPR053134">
    <property type="entry name" value="RNA-dir_DNA_polymerase"/>
</dbReference>
<dbReference type="SUPFAM" id="SSF56672">
    <property type="entry name" value="DNA/RNA polymerases"/>
    <property type="match status" value="1"/>
</dbReference>
<dbReference type="EMBL" id="AVOT02004557">
    <property type="protein sequence ID" value="MBW0476707.1"/>
    <property type="molecule type" value="Genomic_DNA"/>
</dbReference>
<dbReference type="OrthoDB" id="6776860at2759"/>
<keyword evidence="2" id="KW-1185">Reference proteome</keyword>
<sequence>MELYLDVERPYPPILRGTPYPEILEARKEIEKHINELLDIDFIRNIGHTEIVEVTTPVLINWHDGKSRLCGDFRELKRYTKSDRYPIPRIPHTLDKLQKEK</sequence>
<evidence type="ECO:0008006" key="3">
    <source>
        <dbReference type="Google" id="ProtNLM"/>
    </source>
</evidence>
<name>A0A9Q3C3Z7_9BASI</name>
<evidence type="ECO:0000313" key="2">
    <source>
        <dbReference type="Proteomes" id="UP000765509"/>
    </source>
</evidence>
<dbReference type="AlphaFoldDB" id="A0A9Q3C3Z7"/>
<proteinExistence type="predicted"/>
<dbReference type="Gene3D" id="3.10.10.10">
    <property type="entry name" value="HIV Type 1 Reverse Transcriptase, subunit A, domain 1"/>
    <property type="match status" value="1"/>
</dbReference>
<dbReference type="InterPro" id="IPR043502">
    <property type="entry name" value="DNA/RNA_pol_sf"/>
</dbReference>
<gene>
    <name evidence="1" type="ORF">O181_016422</name>
</gene>
<reference evidence="1" key="1">
    <citation type="submission" date="2021-03" db="EMBL/GenBank/DDBJ databases">
        <title>Draft genome sequence of rust myrtle Austropuccinia psidii MF-1, a brazilian biotype.</title>
        <authorList>
            <person name="Quecine M.C."/>
            <person name="Pachon D.M.R."/>
            <person name="Bonatelli M.L."/>
            <person name="Correr F.H."/>
            <person name="Franceschini L.M."/>
            <person name="Leite T.F."/>
            <person name="Margarido G.R.A."/>
            <person name="Almeida C.A."/>
            <person name="Ferrarezi J.A."/>
            <person name="Labate C.A."/>
        </authorList>
    </citation>
    <scope>NUCLEOTIDE SEQUENCE</scope>
    <source>
        <strain evidence="1">MF-1</strain>
    </source>
</reference>
<organism evidence="1 2">
    <name type="scientific">Austropuccinia psidii MF-1</name>
    <dbReference type="NCBI Taxonomy" id="1389203"/>
    <lineage>
        <taxon>Eukaryota</taxon>
        <taxon>Fungi</taxon>
        <taxon>Dikarya</taxon>
        <taxon>Basidiomycota</taxon>
        <taxon>Pucciniomycotina</taxon>
        <taxon>Pucciniomycetes</taxon>
        <taxon>Pucciniales</taxon>
        <taxon>Sphaerophragmiaceae</taxon>
        <taxon>Austropuccinia</taxon>
    </lineage>
</organism>
<accession>A0A9Q3C3Z7</accession>